<evidence type="ECO:0000313" key="3">
    <source>
        <dbReference type="EMBL" id="REH38126.1"/>
    </source>
</evidence>
<keyword evidence="1" id="KW-0812">Transmembrane</keyword>
<evidence type="ECO:0000313" key="4">
    <source>
        <dbReference type="Proteomes" id="UP000256269"/>
    </source>
</evidence>
<dbReference type="CDD" id="cd01949">
    <property type="entry name" value="GGDEF"/>
    <property type="match status" value="1"/>
</dbReference>
<dbReference type="SUPFAM" id="SSF55073">
    <property type="entry name" value="Nucleotide cyclase"/>
    <property type="match status" value="1"/>
</dbReference>
<dbReference type="PANTHER" id="PTHR45138:SF9">
    <property type="entry name" value="DIGUANYLATE CYCLASE DGCM-RELATED"/>
    <property type="match status" value="1"/>
</dbReference>
<accession>A0A3E0H500</accession>
<feature type="transmembrane region" description="Helical" evidence="1">
    <location>
        <begin position="24"/>
        <end position="46"/>
    </location>
</feature>
<feature type="transmembrane region" description="Helical" evidence="1">
    <location>
        <begin position="91"/>
        <end position="118"/>
    </location>
</feature>
<dbReference type="InterPro" id="IPR029787">
    <property type="entry name" value="Nucleotide_cyclase"/>
</dbReference>
<feature type="transmembrane region" description="Helical" evidence="1">
    <location>
        <begin position="217"/>
        <end position="245"/>
    </location>
</feature>
<dbReference type="GO" id="GO:0052621">
    <property type="term" value="F:diguanylate cyclase activity"/>
    <property type="evidence" value="ECO:0007669"/>
    <property type="project" value="TreeGrafter"/>
</dbReference>
<sequence>MRTLIAAPWHWVRSWPLWQAPRHVVAFVLMVEAVAIAAATGTAFLMPVRTSDLIYAGMLTAGAWLHIEGVRPTERQRERGAGAGPYLDTKAVWSVAGALILPPLLASALVVVTYTIAWLRIWPRQRPLNLFRWVFSCATVLLGTQAAIAVLALGLPSYPGLPRPTWAGFADLAVIAAAFCLRWLLNYGLVVTAILISAPNTRLSKVLENFHEQSQEVGAYAFGLLAAALAVTSPPLLLAVVVGVVTVHRGLLLHQFRTAARTDAKTGFYTLDWWYQEARRALERAKVHDATLAVLIADLDHFKQVNDTYGHIGGDRALEAVAKALQTEVRDYDIVGRWGGEEFIALLIDVDEERTRAIAERIRERIRSLTVALDEDDDPVVIGNLSISIGAALIPHDSSDTIDEAIRAADAALYAVKAAGRNRVKLTHLVPQQAGPATA</sequence>
<dbReference type="PROSITE" id="PS50887">
    <property type="entry name" value="GGDEF"/>
    <property type="match status" value="1"/>
</dbReference>
<protein>
    <submittedName>
        <fullName evidence="3">Diguanylate cyclase (GGDEF)-like protein</fullName>
    </submittedName>
</protein>
<dbReference type="EMBL" id="QUNO01000014">
    <property type="protein sequence ID" value="REH38126.1"/>
    <property type="molecule type" value="Genomic_DNA"/>
</dbReference>
<evidence type="ECO:0000256" key="1">
    <source>
        <dbReference type="SAM" id="Phobius"/>
    </source>
</evidence>
<dbReference type="GO" id="GO:0005886">
    <property type="term" value="C:plasma membrane"/>
    <property type="evidence" value="ECO:0007669"/>
    <property type="project" value="TreeGrafter"/>
</dbReference>
<dbReference type="AlphaFoldDB" id="A0A3E0H500"/>
<dbReference type="RefSeq" id="WP_246015977.1">
    <property type="nucleotide sequence ID" value="NZ_CP144375.1"/>
</dbReference>
<dbReference type="Gene3D" id="3.30.70.270">
    <property type="match status" value="1"/>
</dbReference>
<keyword evidence="1" id="KW-1133">Transmembrane helix</keyword>
<keyword evidence="4" id="KW-1185">Reference proteome</keyword>
<keyword evidence="1" id="KW-0472">Membrane</keyword>
<dbReference type="Pfam" id="PF00990">
    <property type="entry name" value="GGDEF"/>
    <property type="match status" value="1"/>
</dbReference>
<feature type="domain" description="GGDEF" evidence="2">
    <location>
        <begin position="290"/>
        <end position="429"/>
    </location>
</feature>
<feature type="transmembrane region" description="Helical" evidence="1">
    <location>
        <begin position="173"/>
        <end position="196"/>
    </location>
</feature>
<comment type="caution">
    <text evidence="3">The sequence shown here is derived from an EMBL/GenBank/DDBJ whole genome shotgun (WGS) entry which is preliminary data.</text>
</comment>
<dbReference type="GO" id="GO:0043709">
    <property type="term" value="P:cell adhesion involved in single-species biofilm formation"/>
    <property type="evidence" value="ECO:0007669"/>
    <property type="project" value="TreeGrafter"/>
</dbReference>
<dbReference type="NCBIfam" id="TIGR00254">
    <property type="entry name" value="GGDEF"/>
    <property type="match status" value="1"/>
</dbReference>
<organism evidence="3 4">
    <name type="scientific">Kutzneria buriramensis</name>
    <dbReference type="NCBI Taxonomy" id="1045776"/>
    <lineage>
        <taxon>Bacteria</taxon>
        <taxon>Bacillati</taxon>
        <taxon>Actinomycetota</taxon>
        <taxon>Actinomycetes</taxon>
        <taxon>Pseudonocardiales</taxon>
        <taxon>Pseudonocardiaceae</taxon>
        <taxon>Kutzneria</taxon>
    </lineage>
</organism>
<proteinExistence type="predicted"/>
<dbReference type="InterPro" id="IPR050469">
    <property type="entry name" value="Diguanylate_Cyclase"/>
</dbReference>
<dbReference type="SMART" id="SM00267">
    <property type="entry name" value="GGDEF"/>
    <property type="match status" value="1"/>
</dbReference>
<feature type="transmembrane region" description="Helical" evidence="1">
    <location>
        <begin position="130"/>
        <end position="153"/>
    </location>
</feature>
<dbReference type="InterPro" id="IPR000160">
    <property type="entry name" value="GGDEF_dom"/>
</dbReference>
<dbReference type="Proteomes" id="UP000256269">
    <property type="component" value="Unassembled WGS sequence"/>
</dbReference>
<gene>
    <name evidence="3" type="ORF">BCF44_114151</name>
</gene>
<reference evidence="3 4" key="1">
    <citation type="submission" date="2018-08" db="EMBL/GenBank/DDBJ databases">
        <title>Genomic Encyclopedia of Archaeal and Bacterial Type Strains, Phase II (KMG-II): from individual species to whole genera.</title>
        <authorList>
            <person name="Goeker M."/>
        </authorList>
    </citation>
    <scope>NUCLEOTIDE SEQUENCE [LARGE SCALE GENOMIC DNA]</scope>
    <source>
        <strain evidence="3 4">DSM 45791</strain>
    </source>
</reference>
<name>A0A3E0H500_9PSEU</name>
<evidence type="ECO:0000259" key="2">
    <source>
        <dbReference type="PROSITE" id="PS50887"/>
    </source>
</evidence>
<dbReference type="PANTHER" id="PTHR45138">
    <property type="entry name" value="REGULATORY COMPONENTS OF SENSORY TRANSDUCTION SYSTEM"/>
    <property type="match status" value="1"/>
</dbReference>
<dbReference type="GO" id="GO:1902201">
    <property type="term" value="P:negative regulation of bacterial-type flagellum-dependent cell motility"/>
    <property type="evidence" value="ECO:0007669"/>
    <property type="project" value="TreeGrafter"/>
</dbReference>
<dbReference type="InterPro" id="IPR043128">
    <property type="entry name" value="Rev_trsase/Diguanyl_cyclase"/>
</dbReference>
<dbReference type="FunFam" id="3.30.70.270:FF:000001">
    <property type="entry name" value="Diguanylate cyclase domain protein"/>
    <property type="match status" value="1"/>
</dbReference>